<organism evidence="2">
    <name type="scientific">Anguilla anguilla</name>
    <name type="common">European freshwater eel</name>
    <name type="synonym">Muraena anguilla</name>
    <dbReference type="NCBI Taxonomy" id="7936"/>
    <lineage>
        <taxon>Eukaryota</taxon>
        <taxon>Metazoa</taxon>
        <taxon>Chordata</taxon>
        <taxon>Craniata</taxon>
        <taxon>Vertebrata</taxon>
        <taxon>Euteleostomi</taxon>
        <taxon>Actinopterygii</taxon>
        <taxon>Neopterygii</taxon>
        <taxon>Teleostei</taxon>
        <taxon>Anguilliformes</taxon>
        <taxon>Anguillidae</taxon>
        <taxon>Anguilla</taxon>
    </lineage>
</organism>
<dbReference type="AlphaFoldDB" id="A0A0E9XZE7"/>
<sequence length="36" mass="4088">MEENSLQEQGDPSHCESDRTTRLPLTPFGATFLNCY</sequence>
<evidence type="ECO:0000256" key="1">
    <source>
        <dbReference type="SAM" id="MobiDB-lite"/>
    </source>
</evidence>
<reference evidence="2" key="1">
    <citation type="submission" date="2014-11" db="EMBL/GenBank/DDBJ databases">
        <authorList>
            <person name="Amaro Gonzalez C."/>
        </authorList>
    </citation>
    <scope>NUCLEOTIDE SEQUENCE</scope>
</reference>
<feature type="compositionally biased region" description="Polar residues" evidence="1">
    <location>
        <begin position="1"/>
        <end position="10"/>
    </location>
</feature>
<reference evidence="2" key="2">
    <citation type="journal article" date="2015" name="Fish Shellfish Immunol.">
        <title>Early steps in the European eel (Anguilla anguilla)-Vibrio vulnificus interaction in the gills: Role of the RtxA13 toxin.</title>
        <authorList>
            <person name="Callol A."/>
            <person name="Pajuelo D."/>
            <person name="Ebbesson L."/>
            <person name="Teles M."/>
            <person name="MacKenzie S."/>
            <person name="Amaro C."/>
        </authorList>
    </citation>
    <scope>NUCLEOTIDE SEQUENCE</scope>
</reference>
<proteinExistence type="predicted"/>
<feature type="compositionally biased region" description="Basic and acidic residues" evidence="1">
    <location>
        <begin position="11"/>
        <end position="21"/>
    </location>
</feature>
<name>A0A0E9XZE7_ANGAN</name>
<feature type="region of interest" description="Disordered" evidence="1">
    <location>
        <begin position="1"/>
        <end position="24"/>
    </location>
</feature>
<accession>A0A0E9XZE7</accession>
<dbReference type="EMBL" id="GBXM01000801">
    <property type="protein sequence ID" value="JAI07777.1"/>
    <property type="molecule type" value="Transcribed_RNA"/>
</dbReference>
<protein>
    <submittedName>
        <fullName evidence="2">Uncharacterized protein</fullName>
    </submittedName>
</protein>
<evidence type="ECO:0000313" key="2">
    <source>
        <dbReference type="EMBL" id="JAI07777.1"/>
    </source>
</evidence>